<dbReference type="Proteomes" id="UP001153069">
    <property type="component" value="Unassembled WGS sequence"/>
</dbReference>
<dbReference type="Gene3D" id="3.40.50.10140">
    <property type="entry name" value="Toll/interleukin-1 receptor homology (TIR) domain"/>
    <property type="match status" value="1"/>
</dbReference>
<dbReference type="Gene3D" id="1.10.510.10">
    <property type="entry name" value="Transferase(Phosphotransferase) domain 1"/>
    <property type="match status" value="1"/>
</dbReference>
<feature type="domain" description="Protein kinase" evidence="1">
    <location>
        <begin position="16"/>
        <end position="282"/>
    </location>
</feature>
<dbReference type="Pfam" id="PF13676">
    <property type="entry name" value="TIR_2"/>
    <property type="match status" value="1"/>
</dbReference>
<protein>
    <submittedName>
        <fullName evidence="3">MAP/microtubule affinity-regulating kinase 3</fullName>
    </submittedName>
</protein>
<proteinExistence type="predicted"/>
<dbReference type="CDD" id="cd14014">
    <property type="entry name" value="STKc_PknB_like"/>
    <property type="match status" value="1"/>
</dbReference>
<dbReference type="GO" id="GO:0004674">
    <property type="term" value="F:protein serine/threonine kinase activity"/>
    <property type="evidence" value="ECO:0007669"/>
    <property type="project" value="InterPro"/>
</dbReference>
<accession>A0A9N8H9A4</accession>
<dbReference type="InterPro" id="IPR000157">
    <property type="entry name" value="TIR_dom"/>
</dbReference>
<evidence type="ECO:0000259" key="1">
    <source>
        <dbReference type="PROSITE" id="PS50011"/>
    </source>
</evidence>
<reference evidence="3" key="1">
    <citation type="submission" date="2020-06" db="EMBL/GenBank/DDBJ databases">
        <authorList>
            <consortium name="Plant Systems Biology data submission"/>
        </authorList>
    </citation>
    <scope>NUCLEOTIDE SEQUENCE</scope>
    <source>
        <strain evidence="3">D6</strain>
    </source>
</reference>
<dbReference type="GO" id="GO:0005524">
    <property type="term" value="F:ATP binding"/>
    <property type="evidence" value="ECO:0007669"/>
    <property type="project" value="InterPro"/>
</dbReference>
<dbReference type="AlphaFoldDB" id="A0A9N8H9A4"/>
<evidence type="ECO:0000313" key="3">
    <source>
        <dbReference type="EMBL" id="CAB9506498.1"/>
    </source>
</evidence>
<dbReference type="PROSITE" id="PS50011">
    <property type="entry name" value="PROTEIN_KINASE_DOM"/>
    <property type="match status" value="1"/>
</dbReference>
<dbReference type="InterPro" id="IPR045269">
    <property type="entry name" value="Atg1-like"/>
</dbReference>
<comment type="caution">
    <text evidence="3">The sequence shown here is derived from an EMBL/GenBank/DDBJ whole genome shotgun (WGS) entry which is preliminary data.</text>
</comment>
<dbReference type="EMBL" id="CAICTM010000268">
    <property type="protein sequence ID" value="CAB9506498.1"/>
    <property type="molecule type" value="Genomic_DNA"/>
</dbReference>
<dbReference type="SUPFAM" id="SSF52200">
    <property type="entry name" value="Toll/Interleukin receptor TIR domain"/>
    <property type="match status" value="1"/>
</dbReference>
<dbReference type="InterPro" id="IPR035897">
    <property type="entry name" value="Toll_tir_struct_dom_sf"/>
</dbReference>
<evidence type="ECO:0000259" key="2">
    <source>
        <dbReference type="PROSITE" id="PS50104"/>
    </source>
</evidence>
<dbReference type="SUPFAM" id="SSF56112">
    <property type="entry name" value="Protein kinase-like (PK-like)"/>
    <property type="match status" value="1"/>
</dbReference>
<dbReference type="PANTHER" id="PTHR24348">
    <property type="entry name" value="SERINE/THREONINE-PROTEIN KINASE UNC-51-RELATED"/>
    <property type="match status" value="1"/>
</dbReference>
<evidence type="ECO:0000313" key="4">
    <source>
        <dbReference type="Proteomes" id="UP001153069"/>
    </source>
</evidence>
<dbReference type="Gene3D" id="3.30.200.20">
    <property type="entry name" value="Phosphorylase Kinase, domain 1"/>
    <property type="match status" value="1"/>
</dbReference>
<feature type="domain" description="TIR" evidence="2">
    <location>
        <begin position="284"/>
        <end position="408"/>
    </location>
</feature>
<name>A0A9N8H9A4_9STRA</name>
<dbReference type="PROSITE" id="PS50104">
    <property type="entry name" value="TIR"/>
    <property type="match status" value="1"/>
</dbReference>
<keyword evidence="4" id="KW-1185">Reference proteome</keyword>
<dbReference type="InterPro" id="IPR000719">
    <property type="entry name" value="Prot_kinase_dom"/>
</dbReference>
<keyword evidence="3" id="KW-0418">Kinase</keyword>
<dbReference type="InterPro" id="IPR011009">
    <property type="entry name" value="Kinase-like_dom_sf"/>
</dbReference>
<dbReference type="GO" id="GO:0005737">
    <property type="term" value="C:cytoplasm"/>
    <property type="evidence" value="ECO:0007669"/>
    <property type="project" value="TreeGrafter"/>
</dbReference>
<gene>
    <name evidence="3" type="ORF">SEMRO_269_G103890.1</name>
</gene>
<dbReference type="OrthoDB" id="346907at2759"/>
<organism evidence="3 4">
    <name type="scientific">Seminavis robusta</name>
    <dbReference type="NCBI Taxonomy" id="568900"/>
    <lineage>
        <taxon>Eukaryota</taxon>
        <taxon>Sar</taxon>
        <taxon>Stramenopiles</taxon>
        <taxon>Ochrophyta</taxon>
        <taxon>Bacillariophyta</taxon>
        <taxon>Bacillariophyceae</taxon>
        <taxon>Bacillariophycidae</taxon>
        <taxon>Naviculales</taxon>
        <taxon>Naviculaceae</taxon>
        <taxon>Seminavis</taxon>
    </lineage>
</organism>
<dbReference type="GO" id="GO:0007165">
    <property type="term" value="P:signal transduction"/>
    <property type="evidence" value="ECO:0007669"/>
    <property type="project" value="InterPro"/>
</dbReference>
<sequence>MNGNRKDLENWDIKGFQFRELIHEGTFIYIYRAFQHSLSRYVAVYTLSPSTRHDRDCQRAIERAAEIQSKYEHPNIVPVVDCGHHQGVPYIVTQWMSGGLLRDYLWQKQQGGQEHLSPQEMAGIIKQIASALHQLHVQGEIQGDPCTSNIAMDRWGNAYISDFMKRAFDETYPTGNGQLHGMPSYMAPERWRHRPSNALTDQYALGVIAYEVVTGRTPFEDAQSSEELRNLHFSRPIPSPQLFRSTLSDSVSAVLEKALAKNPTQRYSTTLSFALAFENAIMDTPTEIFISYSRKDSSYKNKLKADLVANGFQVWTDEQIAHGEQWFNEINEAIRHCAAVIVLMTTSAELSEWVQKEVLLAKRYRKAIFPILLDGSEFPILIDTQFEDARDTHSMPSPDFYRRLSQKVYGTCDEMAARGTS</sequence>
<dbReference type="GO" id="GO:0010506">
    <property type="term" value="P:regulation of autophagy"/>
    <property type="evidence" value="ECO:0007669"/>
    <property type="project" value="InterPro"/>
</dbReference>
<keyword evidence="3" id="KW-0808">Transferase</keyword>
<dbReference type="Pfam" id="PF00069">
    <property type="entry name" value="Pkinase"/>
    <property type="match status" value="1"/>
</dbReference>